<reference evidence="1" key="1">
    <citation type="journal article" date="2020" name="Stud. Mycol.">
        <title>101 Dothideomycetes genomes: a test case for predicting lifestyles and emergence of pathogens.</title>
        <authorList>
            <person name="Haridas S."/>
            <person name="Albert R."/>
            <person name="Binder M."/>
            <person name="Bloem J."/>
            <person name="Labutti K."/>
            <person name="Salamov A."/>
            <person name="Andreopoulos B."/>
            <person name="Baker S."/>
            <person name="Barry K."/>
            <person name="Bills G."/>
            <person name="Bluhm B."/>
            <person name="Cannon C."/>
            <person name="Castanera R."/>
            <person name="Culley D."/>
            <person name="Daum C."/>
            <person name="Ezra D."/>
            <person name="Gonzalez J."/>
            <person name="Henrissat B."/>
            <person name="Kuo A."/>
            <person name="Liang C."/>
            <person name="Lipzen A."/>
            <person name="Lutzoni F."/>
            <person name="Magnuson J."/>
            <person name="Mondo S."/>
            <person name="Nolan M."/>
            <person name="Ohm R."/>
            <person name="Pangilinan J."/>
            <person name="Park H.-J."/>
            <person name="Ramirez L."/>
            <person name="Alfaro M."/>
            <person name="Sun H."/>
            <person name="Tritt A."/>
            <person name="Yoshinaga Y."/>
            <person name="Zwiers L.-H."/>
            <person name="Turgeon B."/>
            <person name="Goodwin S."/>
            <person name="Spatafora J."/>
            <person name="Crous P."/>
            <person name="Grigoriev I."/>
        </authorList>
    </citation>
    <scope>NUCLEOTIDE SEQUENCE</scope>
    <source>
        <strain evidence="1">ATCC 16933</strain>
    </source>
</reference>
<proteinExistence type="predicted"/>
<protein>
    <submittedName>
        <fullName evidence="1">Uncharacterized protein</fullName>
    </submittedName>
</protein>
<dbReference type="Proteomes" id="UP000799766">
    <property type="component" value="Unassembled WGS sequence"/>
</dbReference>
<evidence type="ECO:0000313" key="2">
    <source>
        <dbReference type="Proteomes" id="UP000799766"/>
    </source>
</evidence>
<sequence>MWVRSGVGCFRCWCVIQYWCLFCGAQAFGRSFFCFQALHCICRSGVCPIVTIRHRRAQLPLIFWLVCHPYCHVARAVAFPCCI</sequence>
<keyword evidence="2" id="KW-1185">Reference proteome</keyword>
<name>A0A6A6P0D5_9PEZI</name>
<organism evidence="1 2">
    <name type="scientific">Lineolata rhizophorae</name>
    <dbReference type="NCBI Taxonomy" id="578093"/>
    <lineage>
        <taxon>Eukaryota</taxon>
        <taxon>Fungi</taxon>
        <taxon>Dikarya</taxon>
        <taxon>Ascomycota</taxon>
        <taxon>Pezizomycotina</taxon>
        <taxon>Dothideomycetes</taxon>
        <taxon>Dothideomycetes incertae sedis</taxon>
        <taxon>Lineolatales</taxon>
        <taxon>Lineolataceae</taxon>
        <taxon>Lineolata</taxon>
    </lineage>
</organism>
<evidence type="ECO:0000313" key="1">
    <source>
        <dbReference type="EMBL" id="KAF2457254.1"/>
    </source>
</evidence>
<dbReference type="EMBL" id="MU001681">
    <property type="protein sequence ID" value="KAF2457254.1"/>
    <property type="molecule type" value="Genomic_DNA"/>
</dbReference>
<accession>A0A6A6P0D5</accession>
<dbReference type="AlphaFoldDB" id="A0A6A6P0D5"/>
<gene>
    <name evidence="1" type="ORF">BDY21DRAFT_345364</name>
</gene>